<feature type="transmembrane region" description="Helical" evidence="2">
    <location>
        <begin position="145"/>
        <end position="166"/>
    </location>
</feature>
<dbReference type="EMBL" id="JAFMPP010000004">
    <property type="protein sequence ID" value="MBO0662250.1"/>
    <property type="molecule type" value="Genomic_DNA"/>
</dbReference>
<proteinExistence type="predicted"/>
<name>A0A939FVK8_9HYPH</name>
<sequence>MPSAIEQSLRRAFTKGNAQDPDFRLQIYEAAERALLRLEADQDTSEDVKDEHRRALIAAIEHIEAEFAKAEADPEAADGAIDEDHLRAAEPIVSDQSDPASNAASPSLDPDEAAAHEQAIRTAEGEPTPQDAARSERLSKLSRKAVGAIILLLFLFLIGAAVWIVMPLFSSPVADGASGAKQSDAEGRMSVAEAIRENAGTTASITSSQPHWINVYSPDALAQFATSDDAIAAAKSPNGEDALMLTSPETSGGGEVELPISGEIARRFAGKTVEGEIVVGSPDGKPRSFTLRCLFGADTVCGRQRFTTRLPEENFLFRLAFPPEAVAGGQIAVDPSVGDGEPNLLFYGLRLGQSS</sequence>
<feature type="region of interest" description="Disordered" evidence="1">
    <location>
        <begin position="92"/>
        <end position="136"/>
    </location>
</feature>
<evidence type="ECO:0000256" key="1">
    <source>
        <dbReference type="SAM" id="MobiDB-lite"/>
    </source>
</evidence>
<evidence type="ECO:0000313" key="4">
    <source>
        <dbReference type="Proteomes" id="UP000664122"/>
    </source>
</evidence>
<comment type="caution">
    <text evidence="3">The sequence shown here is derived from an EMBL/GenBank/DDBJ whole genome shotgun (WGS) entry which is preliminary data.</text>
</comment>
<keyword evidence="4" id="KW-1185">Reference proteome</keyword>
<organism evidence="3 4">
    <name type="scientific">Jiella flava</name>
    <dbReference type="NCBI Taxonomy" id="2816857"/>
    <lineage>
        <taxon>Bacteria</taxon>
        <taxon>Pseudomonadati</taxon>
        <taxon>Pseudomonadota</taxon>
        <taxon>Alphaproteobacteria</taxon>
        <taxon>Hyphomicrobiales</taxon>
        <taxon>Aurantimonadaceae</taxon>
        <taxon>Jiella</taxon>
    </lineage>
</organism>
<accession>A0A939FVK8</accession>
<keyword evidence="2" id="KW-0472">Membrane</keyword>
<keyword evidence="2" id="KW-0812">Transmembrane</keyword>
<dbReference type="RefSeq" id="WP_207257010.1">
    <property type="nucleotide sequence ID" value="NZ_JAFMPP010000004.1"/>
</dbReference>
<protein>
    <submittedName>
        <fullName evidence="3">Uncharacterized protein</fullName>
    </submittedName>
</protein>
<gene>
    <name evidence="3" type="ORF">J1C48_06655</name>
</gene>
<feature type="compositionally biased region" description="Polar residues" evidence="1">
    <location>
        <begin position="94"/>
        <end position="105"/>
    </location>
</feature>
<keyword evidence="2" id="KW-1133">Transmembrane helix</keyword>
<evidence type="ECO:0000256" key="2">
    <source>
        <dbReference type="SAM" id="Phobius"/>
    </source>
</evidence>
<evidence type="ECO:0000313" key="3">
    <source>
        <dbReference type="EMBL" id="MBO0662250.1"/>
    </source>
</evidence>
<dbReference type="AlphaFoldDB" id="A0A939FVK8"/>
<dbReference type="Proteomes" id="UP000664122">
    <property type="component" value="Unassembled WGS sequence"/>
</dbReference>
<reference evidence="3" key="1">
    <citation type="submission" date="2021-03" db="EMBL/GenBank/DDBJ databases">
        <title>Whole genome sequence of Jiella sp. CQZ9-1.</title>
        <authorList>
            <person name="Tuo L."/>
        </authorList>
    </citation>
    <scope>NUCLEOTIDE SEQUENCE</scope>
    <source>
        <strain evidence="3">CQZ9-1</strain>
    </source>
</reference>